<reference evidence="1" key="1">
    <citation type="submission" date="2020-12" db="EMBL/GenBank/DDBJ databases">
        <title>Ramlibacter sp. nov., isolated from a freshwater alga, Cryptomonas.</title>
        <authorList>
            <person name="Kim H.M."/>
            <person name="Jeon C.O."/>
        </authorList>
    </citation>
    <scope>NUCLEOTIDE SEQUENCE</scope>
    <source>
        <strain evidence="1">CrO1</strain>
    </source>
</reference>
<proteinExistence type="predicted"/>
<dbReference type="Proteomes" id="UP000617041">
    <property type="component" value="Unassembled WGS sequence"/>
</dbReference>
<evidence type="ECO:0000313" key="1">
    <source>
        <dbReference type="EMBL" id="MBK0392177.1"/>
    </source>
</evidence>
<evidence type="ECO:0000313" key="2">
    <source>
        <dbReference type="Proteomes" id="UP000617041"/>
    </source>
</evidence>
<keyword evidence="2" id="KW-1185">Reference proteome</keyword>
<dbReference type="EMBL" id="JAEDAO010000001">
    <property type="protein sequence ID" value="MBK0392177.1"/>
    <property type="molecule type" value="Genomic_DNA"/>
</dbReference>
<protein>
    <submittedName>
        <fullName evidence="1">Uncharacterized protein</fullName>
    </submittedName>
</protein>
<name>A0A934Q023_9BURK</name>
<gene>
    <name evidence="1" type="ORF">I8E28_06205</name>
</gene>
<sequence length="130" mass="14171">METRTIDNAHPVPARPRAWFGDTASPADRAGLLDFGPLPARTSLVKPRPEPRDDAQVLALLEGLAPRVPSSPAPYRVGVLDDQGEVYREVWLHGMYEALVFTARMNALGFRQEACAPGPDGEYDGAFSKP</sequence>
<organism evidence="1 2">
    <name type="scientific">Ramlibacter algicola</name>
    <dbReference type="NCBI Taxonomy" id="2795217"/>
    <lineage>
        <taxon>Bacteria</taxon>
        <taxon>Pseudomonadati</taxon>
        <taxon>Pseudomonadota</taxon>
        <taxon>Betaproteobacteria</taxon>
        <taxon>Burkholderiales</taxon>
        <taxon>Comamonadaceae</taxon>
        <taxon>Ramlibacter</taxon>
    </lineage>
</organism>
<dbReference type="AlphaFoldDB" id="A0A934Q023"/>
<accession>A0A934Q023</accession>
<dbReference type="RefSeq" id="WP_200787126.1">
    <property type="nucleotide sequence ID" value="NZ_JAEDAO010000001.1"/>
</dbReference>
<comment type="caution">
    <text evidence="1">The sequence shown here is derived from an EMBL/GenBank/DDBJ whole genome shotgun (WGS) entry which is preliminary data.</text>
</comment>